<comment type="subcellular location">
    <subcellularLocation>
        <location evidence="1">Golgi apparatus</location>
    </subcellularLocation>
</comment>
<accession>A0ABV2SAV5</accession>
<evidence type="ECO:0008006" key="8">
    <source>
        <dbReference type="Google" id="ProtNLM"/>
    </source>
</evidence>
<feature type="coiled-coil region" evidence="4">
    <location>
        <begin position="740"/>
        <end position="969"/>
    </location>
</feature>
<proteinExistence type="predicted"/>
<evidence type="ECO:0000313" key="6">
    <source>
        <dbReference type="EMBL" id="MET4754896.1"/>
    </source>
</evidence>
<keyword evidence="7" id="KW-1185">Reference proteome</keyword>
<dbReference type="PANTHER" id="PTHR18921:SF2">
    <property type="entry name" value="THYROID RECEPTOR-INTERACTING PROTEIN 11"/>
    <property type="match status" value="1"/>
</dbReference>
<sequence length="988" mass="113534">MMSPGNITKSVQTNTTYPGGKEPGEYSDSSSGEAASFKGRTTKGHATTKSEKTATKRRSDDSIAKEGSGSKRRKVSAHDSRYSEHKTRNIKPGSDRQAERRRASGTGKNTNTHKTGKNVPSLQTHYEECIADMKGNRYSDARHGLYRLSRTYPDWHKEPAKTAERYQFTKEEKKTLFELSDLYRTLEFIRIHHPDLEETGRFSSTPPGLELPTARLHENYGKLKSNYQELQQGMIFVDKFLLNPDFKTDNQDFERRKVNTAYRHLIWLLESKMLNAGFHSMWQTNYLKACEEKVSLGESFLQSEEGQFFNTCKKTITAIQSANDKKQAMEILHEHFNWVREQKFAPLALVSLACSANVFTREYANSRGQFEPLRELSGAYFYSARLLGLGSCSSDIESTCKSLKALGRCNIPIEDYPRLFPPLLKVLLTSWSPDNFKRVKATMAQHCAVALTTDYLDALELINLKRYKEAREKIKTALNSEYQPLEKEALNLLMALSYHLEGNQRDDVVKSLSECKLTSSTQIKLQLIRLQMAVDNREEVRELMHKQDDIFLTRAYKPVLDYLEDKKSMTDKTSQTEFSTKTSIATPDETSLKLASQKEQLFDQQKKIEELESELAISKKKYSHSKKTNSQLQKSWVKTHEHTKEKLKKLNEDYGVLSVKYTKTCKDLNDSLKEKARLDLLAEENVKSFTAQINTMASMLEQNNESLVKEEMPQEYGQKSTSPGETGKSLQQTTINLESKQELSVDKEKLKSILKNAQKKTPVEENNEKEQEIAMQLQAENKQLRQTKETQAAEIERVEHSVNDLKDQVDTYKQEIANLKEKNKNLRETRKNQKSEIKSINRMNKLLEKQAKIHSELIMKLQAKNEELEKTKETQATNIECADHSIDLLKDANDAHEETIKQLQEKNRELHKAIENQEANSEINKFSMMSTFNENQSLKTEIKELRAKEKELTTKIEAKDKEIESLKCDFDLDDITLDPSAADFSVMF</sequence>
<feature type="coiled-coil region" evidence="4">
    <location>
        <begin position="594"/>
        <end position="628"/>
    </location>
</feature>
<name>A0ABV2SAV5_9GAMM</name>
<evidence type="ECO:0000256" key="2">
    <source>
        <dbReference type="ARBA" id="ARBA00023034"/>
    </source>
</evidence>
<dbReference type="Proteomes" id="UP001549366">
    <property type="component" value="Unassembled WGS sequence"/>
</dbReference>
<evidence type="ECO:0000256" key="1">
    <source>
        <dbReference type="ARBA" id="ARBA00004555"/>
    </source>
</evidence>
<evidence type="ECO:0000313" key="7">
    <source>
        <dbReference type="Proteomes" id="UP001549366"/>
    </source>
</evidence>
<keyword evidence="3 4" id="KW-0175">Coiled coil</keyword>
<dbReference type="RefSeq" id="WP_354011695.1">
    <property type="nucleotide sequence ID" value="NZ_JBEWTA010000003.1"/>
</dbReference>
<comment type="caution">
    <text evidence="6">The sequence shown here is derived from an EMBL/GenBank/DDBJ whole genome shotgun (WGS) entry which is preliminary data.</text>
</comment>
<reference evidence="6 7" key="1">
    <citation type="submission" date="2024-06" db="EMBL/GenBank/DDBJ databases">
        <title>Genomic Encyclopedia of Type Strains, Phase V (KMG-V): Genome sequencing to study the core and pangenomes of soil and plant-associated prokaryotes.</title>
        <authorList>
            <person name="Whitman W."/>
        </authorList>
    </citation>
    <scope>NUCLEOTIDE SEQUENCE [LARGE SCALE GENOMIC DNA]</scope>
    <source>
        <strain evidence="6 7">NE40</strain>
    </source>
</reference>
<evidence type="ECO:0000256" key="5">
    <source>
        <dbReference type="SAM" id="MobiDB-lite"/>
    </source>
</evidence>
<evidence type="ECO:0000256" key="4">
    <source>
        <dbReference type="SAM" id="Coils"/>
    </source>
</evidence>
<protein>
    <recommendedName>
        <fullName evidence="8">J domain-containing protein</fullName>
    </recommendedName>
</protein>
<dbReference type="EMBL" id="JBEWTB010000001">
    <property type="protein sequence ID" value="MET4754896.1"/>
    <property type="molecule type" value="Genomic_DNA"/>
</dbReference>
<feature type="compositionally biased region" description="Basic and acidic residues" evidence="5">
    <location>
        <begin position="48"/>
        <end position="64"/>
    </location>
</feature>
<keyword evidence="2" id="KW-0333">Golgi apparatus</keyword>
<organism evidence="6 7">
    <name type="scientific">Endozoicomonas lisbonensis</name>
    <dbReference type="NCBI Taxonomy" id="3120522"/>
    <lineage>
        <taxon>Bacteria</taxon>
        <taxon>Pseudomonadati</taxon>
        <taxon>Pseudomonadota</taxon>
        <taxon>Gammaproteobacteria</taxon>
        <taxon>Oceanospirillales</taxon>
        <taxon>Endozoicomonadaceae</taxon>
        <taxon>Endozoicomonas</taxon>
    </lineage>
</organism>
<feature type="compositionally biased region" description="Polar residues" evidence="5">
    <location>
        <begin position="1"/>
        <end position="17"/>
    </location>
</feature>
<evidence type="ECO:0000256" key="3">
    <source>
        <dbReference type="ARBA" id="ARBA00023054"/>
    </source>
</evidence>
<gene>
    <name evidence="6" type="ORF">V5J35_000088</name>
</gene>
<feature type="compositionally biased region" description="Basic and acidic residues" evidence="5">
    <location>
        <begin position="76"/>
        <end position="102"/>
    </location>
</feature>
<dbReference type="PANTHER" id="PTHR18921">
    <property type="entry name" value="MYOSIN HEAVY CHAIN - RELATED"/>
    <property type="match status" value="1"/>
</dbReference>
<feature type="region of interest" description="Disordered" evidence="5">
    <location>
        <begin position="1"/>
        <end position="119"/>
    </location>
</feature>